<dbReference type="Proteomes" id="UP001371456">
    <property type="component" value="Unassembled WGS sequence"/>
</dbReference>
<dbReference type="EMBL" id="JBANQN010000006">
    <property type="protein sequence ID" value="KAK6788167.1"/>
    <property type="molecule type" value="Genomic_DNA"/>
</dbReference>
<protein>
    <submittedName>
        <fullName evidence="1">Uncharacterized protein</fullName>
    </submittedName>
</protein>
<evidence type="ECO:0000313" key="1">
    <source>
        <dbReference type="EMBL" id="KAK6788167.1"/>
    </source>
</evidence>
<comment type="caution">
    <text evidence="1">The sequence shown here is derived from an EMBL/GenBank/DDBJ whole genome shotgun (WGS) entry which is preliminary data.</text>
</comment>
<accession>A0AAN8TN77</accession>
<name>A0AAN8TN77_SOLBU</name>
<sequence>MYLGYQSKQRVEIV</sequence>
<gene>
    <name evidence="1" type="ORF">RDI58_016692</name>
</gene>
<organism evidence="1 2">
    <name type="scientific">Solanum bulbocastanum</name>
    <name type="common">Wild potato</name>
    <dbReference type="NCBI Taxonomy" id="147425"/>
    <lineage>
        <taxon>Eukaryota</taxon>
        <taxon>Viridiplantae</taxon>
        <taxon>Streptophyta</taxon>
        <taxon>Embryophyta</taxon>
        <taxon>Tracheophyta</taxon>
        <taxon>Spermatophyta</taxon>
        <taxon>Magnoliopsida</taxon>
        <taxon>eudicotyledons</taxon>
        <taxon>Gunneridae</taxon>
        <taxon>Pentapetalae</taxon>
        <taxon>asterids</taxon>
        <taxon>lamiids</taxon>
        <taxon>Solanales</taxon>
        <taxon>Solanaceae</taxon>
        <taxon>Solanoideae</taxon>
        <taxon>Solaneae</taxon>
        <taxon>Solanum</taxon>
    </lineage>
</organism>
<proteinExistence type="predicted"/>
<reference evidence="1 2" key="1">
    <citation type="submission" date="2024-02" db="EMBL/GenBank/DDBJ databases">
        <title>de novo genome assembly of Solanum bulbocastanum strain 11H21.</title>
        <authorList>
            <person name="Hosaka A.J."/>
        </authorList>
    </citation>
    <scope>NUCLEOTIDE SEQUENCE [LARGE SCALE GENOMIC DNA]</scope>
    <source>
        <tissue evidence="1">Young leaves</tissue>
    </source>
</reference>
<evidence type="ECO:0000313" key="2">
    <source>
        <dbReference type="Proteomes" id="UP001371456"/>
    </source>
</evidence>
<keyword evidence="2" id="KW-1185">Reference proteome</keyword>